<dbReference type="AlphaFoldDB" id="A0A0C9SDT0"/>
<dbReference type="PANTHER" id="PTHR31259">
    <property type="entry name" value="ENDOSOME-ASSOCIATED TRAFFICKING REGULATOR 1"/>
    <property type="match status" value="1"/>
</dbReference>
<evidence type="ECO:0000256" key="1">
    <source>
        <dbReference type="ARBA" id="ARBA00007791"/>
    </source>
</evidence>
<reference evidence="6" key="1">
    <citation type="journal article" date="2015" name="PLoS ONE">
        <title>An Insight into the Sialome of the Lone Star Tick, Amblyomma americanum, with a Glimpse on Its Time Dependent Gene Expression.</title>
        <authorList>
            <person name="Karim S."/>
            <person name="Ribeiro J.M."/>
        </authorList>
    </citation>
    <scope>NUCLEOTIDE SEQUENCE</scope>
    <source>
        <tissue evidence="6">Salivary gland</tissue>
    </source>
</reference>
<dbReference type="GO" id="GO:0036064">
    <property type="term" value="C:ciliary basal body"/>
    <property type="evidence" value="ECO:0007669"/>
    <property type="project" value="TreeGrafter"/>
</dbReference>
<accession>A0A0C9SDT0</accession>
<sequence length="270" mass="30068">VNPFSFQRFVNIRSSSTTEHSASDKLANLIAGGQHGRQTHRKCLVVVDDKPKAVAHIKRPQSLDLIAHLGAVPARRPSLSDTTDASGPSSSEQIGAAESNWVQEPPPVEPGAHCHLDKDLTERLDEKNKQLQKQLEDAQKVNKEQLRRLKSLEEQLEQQQARERDETAALERMIQQVECSLKAAQERASDAEQLAHSLKLEVKALQARCKQLEQQQHDSLPEMTSDLSCKLRAAADSAEGSLRSLLDGVSQLRLYSQVLESWTKVHEDPS</sequence>
<dbReference type="GO" id="GO:0055037">
    <property type="term" value="C:recycling endosome"/>
    <property type="evidence" value="ECO:0007669"/>
    <property type="project" value="TreeGrafter"/>
</dbReference>
<evidence type="ECO:0000313" key="6">
    <source>
        <dbReference type="EMBL" id="JAG91048.1"/>
    </source>
</evidence>
<dbReference type="InterPro" id="IPR026757">
    <property type="entry name" value="ENTR1"/>
</dbReference>
<proteinExistence type="evidence at transcript level"/>
<dbReference type="GO" id="GO:0032465">
    <property type="term" value="P:regulation of cytokinesis"/>
    <property type="evidence" value="ECO:0007669"/>
    <property type="project" value="TreeGrafter"/>
</dbReference>
<evidence type="ECO:0000256" key="3">
    <source>
        <dbReference type="ARBA" id="ARBA00023054"/>
    </source>
</evidence>
<dbReference type="GO" id="GO:0005813">
    <property type="term" value="C:centrosome"/>
    <property type="evidence" value="ECO:0007669"/>
    <property type="project" value="TreeGrafter"/>
</dbReference>
<name>A0A0C9SDT0_AMBAM</name>
<dbReference type="GO" id="GO:0045724">
    <property type="term" value="P:positive regulation of cilium assembly"/>
    <property type="evidence" value="ECO:0007669"/>
    <property type="project" value="TreeGrafter"/>
</dbReference>
<dbReference type="PANTHER" id="PTHR31259:SF3">
    <property type="entry name" value="ENDOSOME-ASSOCIATED-TRAFFICKING REGULATOR 1"/>
    <property type="match status" value="1"/>
</dbReference>
<evidence type="ECO:0000256" key="5">
    <source>
        <dbReference type="SAM" id="MobiDB-lite"/>
    </source>
</evidence>
<feature type="region of interest" description="Disordered" evidence="5">
    <location>
        <begin position="75"/>
        <end position="95"/>
    </location>
</feature>
<protein>
    <recommendedName>
        <fullName evidence="2">Endosome-associated-trafficking regulator 1</fullName>
    </recommendedName>
</protein>
<dbReference type="EMBL" id="GBZX01001692">
    <property type="protein sequence ID" value="JAG91048.1"/>
    <property type="molecule type" value="mRNA"/>
</dbReference>
<organism evidence="6">
    <name type="scientific">Amblyomma americanum</name>
    <name type="common">Lone star tick</name>
    <dbReference type="NCBI Taxonomy" id="6943"/>
    <lineage>
        <taxon>Eukaryota</taxon>
        <taxon>Metazoa</taxon>
        <taxon>Ecdysozoa</taxon>
        <taxon>Arthropoda</taxon>
        <taxon>Chelicerata</taxon>
        <taxon>Arachnida</taxon>
        <taxon>Acari</taxon>
        <taxon>Parasitiformes</taxon>
        <taxon>Ixodida</taxon>
        <taxon>Ixodoidea</taxon>
        <taxon>Ixodidae</taxon>
        <taxon>Amblyomminae</taxon>
        <taxon>Amblyomma</taxon>
    </lineage>
</organism>
<keyword evidence="3 4" id="KW-0175">Coiled coil</keyword>
<evidence type="ECO:0000256" key="4">
    <source>
        <dbReference type="SAM" id="Coils"/>
    </source>
</evidence>
<evidence type="ECO:0000256" key="2">
    <source>
        <dbReference type="ARBA" id="ARBA00016007"/>
    </source>
</evidence>
<dbReference type="GO" id="GO:1903566">
    <property type="term" value="P:positive regulation of protein localization to cilium"/>
    <property type="evidence" value="ECO:0007669"/>
    <property type="project" value="TreeGrafter"/>
</dbReference>
<comment type="similarity">
    <text evidence="1">Belongs to the ENTR1 family.</text>
</comment>
<dbReference type="GO" id="GO:0005769">
    <property type="term" value="C:early endosome"/>
    <property type="evidence" value="ECO:0007669"/>
    <property type="project" value="TreeGrafter"/>
</dbReference>
<feature type="coiled-coil region" evidence="4">
    <location>
        <begin position="117"/>
        <end position="215"/>
    </location>
</feature>
<feature type="non-terminal residue" evidence="6">
    <location>
        <position position="1"/>
    </location>
</feature>
<feature type="compositionally biased region" description="Polar residues" evidence="5">
    <location>
        <begin position="79"/>
        <end position="93"/>
    </location>
</feature>
<dbReference type="GO" id="GO:0030496">
    <property type="term" value="C:midbody"/>
    <property type="evidence" value="ECO:0007669"/>
    <property type="project" value="TreeGrafter"/>
</dbReference>